<dbReference type="Proteomes" id="UP001256646">
    <property type="component" value="Unassembled WGS sequence"/>
</dbReference>
<dbReference type="EMBL" id="JAVJAN010000003">
    <property type="protein sequence ID" value="MDR5586116.1"/>
    <property type="molecule type" value="Genomic_DNA"/>
</dbReference>
<name>A0ABU1ECK5_9CLOT</name>
<sequence>MRIEKIRVIQLKNEYIKTFEGQDKLQNIVENIINCYEKVEYSEDDFRISDIAMEAYYHDLYLDENSKNQKIFRDLFLGLKDFKYTYSRWESEMKIKNPTKEQIAKHIIDTWFYEISPDDTEEIENIDQSQAYVFHEDVDLKCIPADRVKEIIVDFDKENIINTANKLKKELNSCGIFVEKFDEDDRKLIDDIMKIFEKSVEENTDILYIINYL</sequence>
<comment type="caution">
    <text evidence="1">The sequence shown here is derived from an EMBL/GenBank/DDBJ whole genome shotgun (WGS) entry which is preliminary data.</text>
</comment>
<keyword evidence="2" id="KW-1185">Reference proteome</keyword>
<proteinExistence type="predicted"/>
<gene>
    <name evidence="1" type="ORF">RGC78_01390</name>
</gene>
<reference evidence="1 2" key="1">
    <citation type="submission" date="2023-09" db="EMBL/GenBank/DDBJ databases">
        <authorList>
            <person name="Zhai L."/>
        </authorList>
    </citation>
    <scope>NUCLEOTIDE SEQUENCE [LARGE SCALE GENOMIC DNA]</scope>
    <source>
        <strain evidence="1 2">5 N-1</strain>
    </source>
</reference>
<protein>
    <submittedName>
        <fullName evidence="1">Uncharacterized protein</fullName>
    </submittedName>
</protein>
<dbReference type="RefSeq" id="WP_309555870.1">
    <property type="nucleotide sequence ID" value="NZ_JAVJAN010000003.1"/>
</dbReference>
<evidence type="ECO:0000313" key="2">
    <source>
        <dbReference type="Proteomes" id="UP001256646"/>
    </source>
</evidence>
<accession>A0ABU1ECK5</accession>
<organism evidence="1 2">
    <name type="scientific">Clostridium aquiflavi</name>
    <dbReference type="NCBI Taxonomy" id="3073603"/>
    <lineage>
        <taxon>Bacteria</taxon>
        <taxon>Bacillati</taxon>
        <taxon>Bacillota</taxon>
        <taxon>Clostridia</taxon>
        <taxon>Eubacteriales</taxon>
        <taxon>Clostridiaceae</taxon>
        <taxon>Clostridium</taxon>
    </lineage>
</organism>
<evidence type="ECO:0000313" key="1">
    <source>
        <dbReference type="EMBL" id="MDR5586116.1"/>
    </source>
</evidence>